<evidence type="ECO:0000256" key="4">
    <source>
        <dbReference type="PROSITE-ProRule" id="PRU01161"/>
    </source>
</evidence>
<keyword evidence="2 4" id="KW-0442">Lipid degradation</keyword>
<dbReference type="PANTHER" id="PTHR14226">
    <property type="entry name" value="NEUROPATHY TARGET ESTERASE/SWISS CHEESE D.MELANOGASTER"/>
    <property type="match status" value="1"/>
</dbReference>
<dbReference type="InterPro" id="IPR002641">
    <property type="entry name" value="PNPLA_dom"/>
</dbReference>
<dbReference type="RefSeq" id="WP_152802025.1">
    <property type="nucleotide sequence ID" value="NZ_WHNX01000005.1"/>
</dbReference>
<dbReference type="EMBL" id="WHNX01000005">
    <property type="protein sequence ID" value="MPW24982.1"/>
    <property type="molecule type" value="Genomic_DNA"/>
</dbReference>
<dbReference type="GO" id="GO:0016787">
    <property type="term" value="F:hydrolase activity"/>
    <property type="evidence" value="ECO:0007669"/>
    <property type="project" value="UniProtKB-UniRule"/>
</dbReference>
<dbReference type="PROSITE" id="PS51635">
    <property type="entry name" value="PNPLA"/>
    <property type="match status" value="1"/>
</dbReference>
<keyword evidence="7" id="KW-1185">Reference proteome</keyword>
<gene>
    <name evidence="6" type="ORF">GC105_04160</name>
</gene>
<feature type="short sequence motif" description="GXSXG" evidence="4">
    <location>
        <begin position="36"/>
        <end position="40"/>
    </location>
</feature>
<organism evidence="6 7">
    <name type="scientific">Alkalibaculum sporogenes</name>
    <dbReference type="NCBI Taxonomy" id="2655001"/>
    <lineage>
        <taxon>Bacteria</taxon>
        <taxon>Bacillati</taxon>
        <taxon>Bacillota</taxon>
        <taxon>Clostridia</taxon>
        <taxon>Eubacteriales</taxon>
        <taxon>Eubacteriaceae</taxon>
        <taxon>Alkalibaculum</taxon>
    </lineage>
</organism>
<reference evidence="6 7" key="1">
    <citation type="submission" date="2019-10" db="EMBL/GenBank/DDBJ databases">
        <title>Alkalibaculum tamaniensis sp.nov., a new alkaliphilic acetogen, isolated on methoxylated aromatics from a mud volcano.</title>
        <authorList>
            <person name="Khomyakova M.A."/>
            <person name="Merkel A.Y."/>
            <person name="Bonch-Osmolovskaya E.A."/>
            <person name="Slobodkin A.I."/>
        </authorList>
    </citation>
    <scope>NUCLEOTIDE SEQUENCE [LARGE SCALE GENOMIC DNA]</scope>
    <source>
        <strain evidence="6 7">M08DMB</strain>
    </source>
</reference>
<dbReference type="Gene3D" id="3.40.1090.10">
    <property type="entry name" value="Cytosolic phospholipase A2 catalytic domain"/>
    <property type="match status" value="2"/>
</dbReference>
<dbReference type="CDD" id="cd07209">
    <property type="entry name" value="Pat_hypo_Ecoli_Z1214_like"/>
    <property type="match status" value="1"/>
</dbReference>
<dbReference type="InterPro" id="IPR050301">
    <property type="entry name" value="NTE"/>
</dbReference>
<feature type="short sequence motif" description="GXGXXG" evidence="4">
    <location>
        <begin position="9"/>
        <end position="14"/>
    </location>
</feature>
<dbReference type="Proteomes" id="UP000440004">
    <property type="component" value="Unassembled WGS sequence"/>
</dbReference>
<keyword evidence="3 4" id="KW-0443">Lipid metabolism</keyword>
<dbReference type="SUPFAM" id="SSF52151">
    <property type="entry name" value="FabD/lysophospholipase-like"/>
    <property type="match status" value="1"/>
</dbReference>
<dbReference type="InterPro" id="IPR016035">
    <property type="entry name" value="Acyl_Trfase/lysoPLipase"/>
</dbReference>
<feature type="short sequence motif" description="DGA/G" evidence="4">
    <location>
        <begin position="178"/>
        <end position="180"/>
    </location>
</feature>
<name>A0A6A7K6H4_9FIRM</name>
<evidence type="ECO:0000256" key="2">
    <source>
        <dbReference type="ARBA" id="ARBA00022963"/>
    </source>
</evidence>
<proteinExistence type="predicted"/>
<protein>
    <submittedName>
        <fullName evidence="6">Patatin-like phospholipase family protein</fullName>
    </submittedName>
</protein>
<evidence type="ECO:0000256" key="3">
    <source>
        <dbReference type="ARBA" id="ARBA00023098"/>
    </source>
</evidence>
<evidence type="ECO:0000313" key="7">
    <source>
        <dbReference type="Proteomes" id="UP000440004"/>
    </source>
</evidence>
<feature type="active site" description="Proton acceptor" evidence="4">
    <location>
        <position position="178"/>
    </location>
</feature>
<comment type="caution">
    <text evidence="6">The sequence shown here is derived from an EMBL/GenBank/DDBJ whole genome shotgun (WGS) entry which is preliminary data.</text>
</comment>
<dbReference type="AlphaFoldDB" id="A0A6A7K6H4"/>
<dbReference type="Pfam" id="PF01734">
    <property type="entry name" value="Patatin"/>
    <property type="match status" value="1"/>
</dbReference>
<sequence length="439" mass="49458">MEYGLVLSGGGTKGSFEIGVWKALQELDINVTAVAGTSVGALNGAIIAGNELEHAIDFWTNLSMDQVFDINKLVTDKYISEWSKSDFKTFTNAFKTYLFEGGIDITPLRTNLAKYVNEETVRKSSIRLGLVTVSLTDFKPLELMIDQIPQGYLIDYLLASAAFPAFKKHEIDGTTFIDGGFYDNLPINLLASQGYNNLITVDLPAPGIKAKPKYKNLNITHIDNSEHLGLFFDFDPNVMSKNIKMGYLDTLKKFNRVKGTNYYLNLDTEGPAYSKFKHKLGSFLKGENGIKLPSLLGCDTILSKSELIKEISRFVNYTQYKNNDISLSLLEITARNLEINRLAIYTPSELIKKIFETVNRLLHDNIKLIKSNDNIIDIFKAPNEFTLNPLTNIKFMAYYMYFISLKANSINLLSKLVNRFSPETILSIITLLYLTDNDD</sequence>
<evidence type="ECO:0000256" key="1">
    <source>
        <dbReference type="ARBA" id="ARBA00022801"/>
    </source>
</evidence>
<accession>A0A6A7K6H4</accession>
<dbReference type="GO" id="GO:0016042">
    <property type="term" value="P:lipid catabolic process"/>
    <property type="evidence" value="ECO:0007669"/>
    <property type="project" value="UniProtKB-UniRule"/>
</dbReference>
<feature type="domain" description="PNPLA" evidence="5">
    <location>
        <begin position="5"/>
        <end position="191"/>
    </location>
</feature>
<keyword evidence="1 4" id="KW-0378">Hydrolase</keyword>
<evidence type="ECO:0000313" key="6">
    <source>
        <dbReference type="EMBL" id="MPW24982.1"/>
    </source>
</evidence>
<feature type="active site" description="Nucleophile" evidence="4">
    <location>
        <position position="38"/>
    </location>
</feature>
<evidence type="ECO:0000259" key="5">
    <source>
        <dbReference type="PROSITE" id="PS51635"/>
    </source>
</evidence>
<dbReference type="PANTHER" id="PTHR14226:SF57">
    <property type="entry name" value="BLR7027 PROTEIN"/>
    <property type="match status" value="1"/>
</dbReference>